<evidence type="ECO:0000256" key="1">
    <source>
        <dbReference type="SAM" id="MobiDB-lite"/>
    </source>
</evidence>
<dbReference type="Proteomes" id="UP000466794">
    <property type="component" value="Unassembled WGS sequence"/>
</dbReference>
<comment type="caution">
    <text evidence="3">The sequence shown here is derived from an EMBL/GenBank/DDBJ whole genome shotgun (WGS) entry which is preliminary data.</text>
</comment>
<evidence type="ECO:0000313" key="4">
    <source>
        <dbReference type="Proteomes" id="UP000466794"/>
    </source>
</evidence>
<evidence type="ECO:0000313" key="3">
    <source>
        <dbReference type="EMBL" id="MVU78600.1"/>
    </source>
</evidence>
<dbReference type="AlphaFoldDB" id="A0A7K1UW36"/>
<evidence type="ECO:0000259" key="2">
    <source>
        <dbReference type="Pfam" id="PF01370"/>
    </source>
</evidence>
<feature type="region of interest" description="Disordered" evidence="1">
    <location>
        <begin position="168"/>
        <end position="197"/>
    </location>
</feature>
<accession>A0A7K1UW36</accession>
<keyword evidence="3" id="KW-0378">Hydrolase</keyword>
<name>A0A7K1UW36_9NOCA</name>
<dbReference type="InterPro" id="IPR036291">
    <property type="entry name" value="NAD(P)-bd_dom_sf"/>
</dbReference>
<protein>
    <submittedName>
        <fullName evidence="3">Alpha/beta fold hydrolase</fullName>
    </submittedName>
</protein>
<organism evidence="3 4">
    <name type="scientific">Nocardia terrae</name>
    <dbReference type="NCBI Taxonomy" id="2675851"/>
    <lineage>
        <taxon>Bacteria</taxon>
        <taxon>Bacillati</taxon>
        <taxon>Actinomycetota</taxon>
        <taxon>Actinomycetes</taxon>
        <taxon>Mycobacteriales</taxon>
        <taxon>Nocardiaceae</taxon>
        <taxon>Nocardia</taxon>
    </lineage>
</organism>
<dbReference type="InterPro" id="IPR029058">
    <property type="entry name" value="AB_hydrolase_fold"/>
</dbReference>
<proteinExistence type="predicted"/>
<dbReference type="Pfam" id="PF01370">
    <property type="entry name" value="Epimerase"/>
    <property type="match status" value="1"/>
</dbReference>
<sequence length="197" mass="21227">MTTADRHALVFGATGFLGRHLILALDRAGVRIIAATRSATSFTELTAWLGDRGRGVTPTEVRVDFDSAAPVSGDESRRAEVSEFYNCAGAYRRGMTEAQARHANVDSVRSLISFAARLPKLARVVHVSGYPRPVHVITGSDDPLTDEARDLLESLGPRIEVTAVAGAGHHPQLTHPEELTTALTRHTVPQSSIDPKD</sequence>
<dbReference type="GO" id="GO:0016787">
    <property type="term" value="F:hydrolase activity"/>
    <property type="evidence" value="ECO:0007669"/>
    <property type="project" value="UniProtKB-KW"/>
</dbReference>
<dbReference type="RefSeq" id="WP_157388045.1">
    <property type="nucleotide sequence ID" value="NZ_WRPP01000002.1"/>
</dbReference>
<dbReference type="InterPro" id="IPR001509">
    <property type="entry name" value="Epimerase_deHydtase"/>
</dbReference>
<dbReference type="SUPFAM" id="SSF51735">
    <property type="entry name" value="NAD(P)-binding Rossmann-fold domains"/>
    <property type="match status" value="1"/>
</dbReference>
<dbReference type="Gene3D" id="3.40.50.720">
    <property type="entry name" value="NAD(P)-binding Rossmann-like Domain"/>
    <property type="match status" value="1"/>
</dbReference>
<dbReference type="SUPFAM" id="SSF53474">
    <property type="entry name" value="alpha/beta-Hydrolases"/>
    <property type="match status" value="1"/>
</dbReference>
<dbReference type="EMBL" id="WRPP01000002">
    <property type="protein sequence ID" value="MVU78600.1"/>
    <property type="molecule type" value="Genomic_DNA"/>
</dbReference>
<gene>
    <name evidence="3" type="ORF">GPX89_15260</name>
</gene>
<feature type="domain" description="NAD-dependent epimerase/dehydratase" evidence="2">
    <location>
        <begin position="8"/>
        <end position="130"/>
    </location>
</feature>
<feature type="compositionally biased region" description="Polar residues" evidence="1">
    <location>
        <begin position="181"/>
        <end position="197"/>
    </location>
</feature>
<keyword evidence="4" id="KW-1185">Reference proteome</keyword>
<reference evidence="3 4" key="1">
    <citation type="submission" date="2019-12" db="EMBL/GenBank/DDBJ databases">
        <title>Nocardia sp. nov. ET3-3 isolated from soil.</title>
        <authorList>
            <person name="Kanchanasin P."/>
            <person name="Tanasupawat S."/>
            <person name="Yuki M."/>
            <person name="Kudo T."/>
        </authorList>
    </citation>
    <scope>NUCLEOTIDE SEQUENCE [LARGE SCALE GENOMIC DNA]</scope>
    <source>
        <strain evidence="3 4">ET3-3</strain>
    </source>
</reference>